<feature type="region of interest" description="Disordered" evidence="1">
    <location>
        <begin position="85"/>
        <end position="147"/>
    </location>
</feature>
<evidence type="ECO:0000313" key="2">
    <source>
        <dbReference type="EMBL" id="KAG5204380.1"/>
    </source>
</evidence>
<name>A0A836CYX3_SHEEP</name>
<evidence type="ECO:0000313" key="3">
    <source>
        <dbReference type="Proteomes" id="UP000664991"/>
    </source>
</evidence>
<feature type="region of interest" description="Disordered" evidence="1">
    <location>
        <begin position="1"/>
        <end position="33"/>
    </location>
</feature>
<sequence length="147" mass="15454">MPQRETASPAPHDLKASSSSSSAEDPVKPAASRVFCTKTPTVMSAEAREQARAAVEAQCSHDACAKLTPPASAAAMVPGKKLLAKAGQKKKPVLKRTVDQAHPAEDAGHGCRQDCAISSGEDPGEWKRLQSGLRRRNSQKEAKAGSL</sequence>
<dbReference type="AlphaFoldDB" id="A0A836CYX3"/>
<accession>A0A836CYX3</accession>
<comment type="caution">
    <text evidence="2">The sequence shown here is derived from an EMBL/GenBank/DDBJ whole genome shotgun (WGS) entry which is preliminary data.</text>
</comment>
<dbReference type="Proteomes" id="UP000664991">
    <property type="component" value="Unassembled WGS sequence"/>
</dbReference>
<protein>
    <submittedName>
        <fullName evidence="2">Uncharacterized protein</fullName>
    </submittedName>
</protein>
<evidence type="ECO:0000256" key="1">
    <source>
        <dbReference type="SAM" id="MobiDB-lite"/>
    </source>
</evidence>
<proteinExistence type="predicted"/>
<reference evidence="2 3" key="1">
    <citation type="submission" date="2020-12" db="EMBL/GenBank/DDBJ databases">
        <title>De novo assembly of Tibetan sheep genome.</title>
        <authorList>
            <person name="Li X."/>
        </authorList>
    </citation>
    <scope>NUCLEOTIDE SEQUENCE [LARGE SCALE GENOMIC DNA]</scope>
    <source>
        <tissue evidence="2">Heart</tissue>
    </source>
</reference>
<feature type="compositionally biased region" description="Basic and acidic residues" evidence="1">
    <location>
        <begin position="96"/>
        <end position="112"/>
    </location>
</feature>
<organism evidence="2 3">
    <name type="scientific">Ovis aries</name>
    <name type="common">Sheep</name>
    <dbReference type="NCBI Taxonomy" id="9940"/>
    <lineage>
        <taxon>Eukaryota</taxon>
        <taxon>Metazoa</taxon>
        <taxon>Chordata</taxon>
        <taxon>Craniata</taxon>
        <taxon>Vertebrata</taxon>
        <taxon>Euteleostomi</taxon>
        <taxon>Mammalia</taxon>
        <taxon>Eutheria</taxon>
        <taxon>Laurasiatheria</taxon>
        <taxon>Artiodactyla</taxon>
        <taxon>Ruminantia</taxon>
        <taxon>Pecora</taxon>
        <taxon>Bovidae</taxon>
        <taxon>Caprinae</taxon>
        <taxon>Ovis</taxon>
    </lineage>
</organism>
<feature type="compositionally biased region" description="Basic and acidic residues" evidence="1">
    <location>
        <begin position="138"/>
        <end position="147"/>
    </location>
</feature>
<dbReference type="EMBL" id="JAEMGP010000010">
    <property type="protein sequence ID" value="KAG5204380.1"/>
    <property type="molecule type" value="Genomic_DNA"/>
</dbReference>
<gene>
    <name evidence="2" type="ORF">JEQ12_002356</name>
</gene>